<proteinExistence type="predicted"/>
<dbReference type="RefSeq" id="WP_306858173.1">
    <property type="nucleotide sequence ID" value="NZ_JAUSRB010000001.1"/>
</dbReference>
<evidence type="ECO:0000313" key="3">
    <source>
        <dbReference type="Proteomes" id="UP001230426"/>
    </source>
</evidence>
<keyword evidence="3" id="KW-1185">Reference proteome</keyword>
<dbReference type="EMBL" id="JAUSRB010000001">
    <property type="protein sequence ID" value="MDP9862170.1"/>
    <property type="molecule type" value="Genomic_DNA"/>
</dbReference>
<feature type="domain" description="Zinc finger CGNR" evidence="1">
    <location>
        <begin position="151"/>
        <end position="194"/>
    </location>
</feature>
<evidence type="ECO:0000259" key="1">
    <source>
        <dbReference type="Pfam" id="PF11706"/>
    </source>
</evidence>
<dbReference type="InterPro" id="IPR010852">
    <property type="entry name" value="ABATE"/>
</dbReference>
<dbReference type="PANTHER" id="PTHR35525:SF3">
    <property type="entry name" value="BLL6575 PROTEIN"/>
    <property type="match status" value="1"/>
</dbReference>
<sequence>MHKPLPPRDWAWDGGRPSLDLVNTFRNRKTGGRELLRTPGDLDAWLAAAGLVEADADSDQLASAREARTDSTQLALAHELREAIHRCASGTPSPGDVELVNGWAARRKATVLQLAPDLSVVRPAPERPVEAALAEIAHDAIDLIGGEEWARLRVCASPECGLCFVDRSNAGKRQWCSMKRCGNREKVRLHRARRTPE</sequence>
<comment type="caution">
    <text evidence="2">The sequence shown here is derived from an EMBL/GenBank/DDBJ whole genome shotgun (WGS) entry which is preliminary data.</text>
</comment>
<dbReference type="InterPro" id="IPR023286">
    <property type="entry name" value="ABATE_dom_sf"/>
</dbReference>
<dbReference type="Proteomes" id="UP001230426">
    <property type="component" value="Unassembled WGS sequence"/>
</dbReference>
<protein>
    <submittedName>
        <fullName evidence="2">RNA-binding Zn ribbon-like protein</fullName>
    </submittedName>
</protein>
<accession>A0ABT9QYV9</accession>
<dbReference type="InterPro" id="IPR021005">
    <property type="entry name" value="Znf_CGNR"/>
</dbReference>
<dbReference type="Pfam" id="PF07336">
    <property type="entry name" value="ABATE"/>
    <property type="match status" value="1"/>
</dbReference>
<organism evidence="2 3">
    <name type="scientific">Streptosporangium brasiliense</name>
    <dbReference type="NCBI Taxonomy" id="47480"/>
    <lineage>
        <taxon>Bacteria</taxon>
        <taxon>Bacillati</taxon>
        <taxon>Actinomycetota</taxon>
        <taxon>Actinomycetes</taxon>
        <taxon>Streptosporangiales</taxon>
        <taxon>Streptosporangiaceae</taxon>
        <taxon>Streptosporangium</taxon>
    </lineage>
</organism>
<gene>
    <name evidence="2" type="ORF">J2S55_001429</name>
</gene>
<name>A0ABT9QYV9_9ACTN</name>
<dbReference type="SUPFAM" id="SSF160904">
    <property type="entry name" value="Jann2411-like"/>
    <property type="match status" value="1"/>
</dbReference>
<evidence type="ECO:0000313" key="2">
    <source>
        <dbReference type="EMBL" id="MDP9862170.1"/>
    </source>
</evidence>
<dbReference type="Pfam" id="PF11706">
    <property type="entry name" value="zf-CGNR"/>
    <property type="match status" value="1"/>
</dbReference>
<dbReference type="Gene3D" id="1.10.3300.10">
    <property type="entry name" value="Jann2411-like domain"/>
    <property type="match status" value="1"/>
</dbReference>
<dbReference type="PANTHER" id="PTHR35525">
    <property type="entry name" value="BLL6575 PROTEIN"/>
    <property type="match status" value="1"/>
</dbReference>
<reference evidence="2 3" key="1">
    <citation type="submission" date="2023-07" db="EMBL/GenBank/DDBJ databases">
        <title>Sequencing the genomes of 1000 actinobacteria strains.</title>
        <authorList>
            <person name="Klenk H.-P."/>
        </authorList>
    </citation>
    <scope>NUCLEOTIDE SEQUENCE [LARGE SCALE GENOMIC DNA]</scope>
    <source>
        <strain evidence="2 3">DSM 44109</strain>
    </source>
</reference>